<accession>A0AA37U4S9</accession>
<dbReference type="Proteomes" id="UP001157355">
    <property type="component" value="Unassembled WGS sequence"/>
</dbReference>
<dbReference type="AlphaFoldDB" id="A0AA37U4S9"/>
<dbReference type="PROSITE" id="PS51257">
    <property type="entry name" value="PROKAR_LIPOPROTEIN"/>
    <property type="match status" value="1"/>
</dbReference>
<gene>
    <name evidence="1" type="ORF">GCM10010873_22540</name>
</gene>
<proteinExistence type="predicted"/>
<dbReference type="RefSeq" id="WP_284325447.1">
    <property type="nucleotide sequence ID" value="NZ_BSPP01000007.1"/>
</dbReference>
<comment type="caution">
    <text evidence="1">The sequence shown here is derived from an EMBL/GenBank/DDBJ whole genome shotgun (WGS) entry which is preliminary data.</text>
</comment>
<keyword evidence="2" id="KW-1185">Reference proteome</keyword>
<sequence>MMRAFAMISVAGLSACVQGTRPMPLAESGPVAVELAGASYIADLQPTEAGPVLVMTRDGASFGNAEGLEAKRAAEAFCASRGMSVNRAAYGHYVGGGWQFKRGCA</sequence>
<evidence type="ECO:0000313" key="2">
    <source>
        <dbReference type="Proteomes" id="UP001157355"/>
    </source>
</evidence>
<organism evidence="1 2">
    <name type="scientific">Cypionkella aquatica</name>
    <dbReference type="NCBI Taxonomy" id="1756042"/>
    <lineage>
        <taxon>Bacteria</taxon>
        <taxon>Pseudomonadati</taxon>
        <taxon>Pseudomonadota</taxon>
        <taxon>Alphaproteobacteria</taxon>
        <taxon>Rhodobacterales</taxon>
        <taxon>Paracoccaceae</taxon>
        <taxon>Cypionkella</taxon>
    </lineage>
</organism>
<dbReference type="EMBL" id="BSPP01000007">
    <property type="protein sequence ID" value="GLS87280.1"/>
    <property type="molecule type" value="Genomic_DNA"/>
</dbReference>
<protein>
    <submittedName>
        <fullName evidence="1">Uncharacterized protein</fullName>
    </submittedName>
</protein>
<evidence type="ECO:0000313" key="1">
    <source>
        <dbReference type="EMBL" id="GLS87280.1"/>
    </source>
</evidence>
<name>A0AA37U4S9_9RHOB</name>
<reference evidence="1 2" key="1">
    <citation type="journal article" date="2014" name="Int. J. Syst. Evol. Microbiol.">
        <title>Complete genome sequence of Corynebacterium casei LMG S-19264T (=DSM 44701T), isolated from a smear-ripened cheese.</title>
        <authorList>
            <consortium name="US DOE Joint Genome Institute (JGI-PGF)"/>
            <person name="Walter F."/>
            <person name="Albersmeier A."/>
            <person name="Kalinowski J."/>
            <person name="Ruckert C."/>
        </authorList>
    </citation>
    <scope>NUCLEOTIDE SEQUENCE [LARGE SCALE GENOMIC DNA]</scope>
    <source>
        <strain evidence="1 2">NBRC 111766</strain>
    </source>
</reference>